<dbReference type="EMBL" id="JQAT01000002">
    <property type="protein sequence ID" value="KRN28857.1"/>
    <property type="molecule type" value="Genomic_DNA"/>
</dbReference>
<dbReference type="PANTHER" id="PTHR47786:SF2">
    <property type="entry name" value="GLYCOSYL HYDROLASE FAMILY 13 CATALYTIC DOMAIN-CONTAINING PROTEIN"/>
    <property type="match status" value="1"/>
</dbReference>
<dbReference type="AlphaFoldDB" id="A0A0R2G7W4"/>
<evidence type="ECO:0000313" key="4">
    <source>
        <dbReference type="Proteomes" id="UP000051645"/>
    </source>
</evidence>
<evidence type="ECO:0000259" key="1">
    <source>
        <dbReference type="SMART" id="SM00642"/>
    </source>
</evidence>
<dbReference type="RefSeq" id="WP_057768984.1">
    <property type="nucleotide sequence ID" value="NZ_JQAT01000002.1"/>
</dbReference>
<dbReference type="EMBL" id="JQAZ01000002">
    <property type="protein sequence ID" value="KRN32733.1"/>
    <property type="molecule type" value="Genomic_DNA"/>
</dbReference>
<dbReference type="GO" id="GO:0005975">
    <property type="term" value="P:carbohydrate metabolic process"/>
    <property type="evidence" value="ECO:0007669"/>
    <property type="project" value="InterPro"/>
</dbReference>
<feature type="domain" description="Glycosyl hydrolase family 13 catalytic" evidence="1">
    <location>
        <begin position="16"/>
        <end position="344"/>
    </location>
</feature>
<organism evidence="3 4">
    <name type="scientific">Lactobacillus selangorensis</name>
    <dbReference type="NCBI Taxonomy" id="81857"/>
    <lineage>
        <taxon>Bacteria</taxon>
        <taxon>Bacillati</taxon>
        <taxon>Bacillota</taxon>
        <taxon>Bacilli</taxon>
        <taxon>Lactobacillales</taxon>
        <taxon>Lactobacillaceae</taxon>
        <taxon>Lactobacillus</taxon>
    </lineage>
</organism>
<evidence type="ECO:0000313" key="5">
    <source>
        <dbReference type="Proteomes" id="UP000051751"/>
    </source>
</evidence>
<dbReference type="Pfam" id="PF18612">
    <property type="entry name" value="Bac_A_amyl_C"/>
    <property type="match status" value="1"/>
</dbReference>
<dbReference type="Pfam" id="PF00128">
    <property type="entry name" value="Alpha-amylase"/>
    <property type="match status" value="2"/>
</dbReference>
<dbReference type="InterPro" id="IPR013780">
    <property type="entry name" value="Glyco_hydro_b"/>
</dbReference>
<dbReference type="Proteomes" id="UP000051645">
    <property type="component" value="Unassembled WGS sequence"/>
</dbReference>
<accession>A0A0R2G7W4</accession>
<keyword evidence="4" id="KW-1185">Reference proteome</keyword>
<sequence>MVRDTNIDLRHDLVYCVYVRDHTPEGTLKAVEADLPRIKALGTDILWLLPVQPVGHKNRKGTEGSPYAISDYRAINPEFGTLNDFIDLTDKAHQLGMKVMMDIVYNHTSPDSVLLNEHPEWFLHKDGQLANKVADWSDVADLDYSNHDLWQYQIDTLKHWAKWVDGFRCDVAPLVPIDFWMEARKQVNADKPIFWLAESAGSDFIKFLRNQGDWASNDAELYNAFDMTYDYDILGDIYSYIDGRTNLQAFVDVLNRQDVIYPANYVKMHFLENHDQKRAHHLLPNVNDLINWTAFLMFEKGAALIYDGQEFGNAHLPSLFEKENIPHDTGIDLTGLIQSLRKVKANDLVVNGNYDVYDCGNDIVKMTYTQHENQLVGLFSLRSQTGRVKVSLADGDYTNLIDGAAVTVMNGIVRQDGLPIILAK</sequence>
<dbReference type="SMART" id="SM00642">
    <property type="entry name" value="Aamy"/>
    <property type="match status" value="1"/>
</dbReference>
<dbReference type="CDD" id="cd11313">
    <property type="entry name" value="AmyAc_arch_bac_AmyA"/>
    <property type="match status" value="1"/>
</dbReference>
<dbReference type="SUPFAM" id="SSF51445">
    <property type="entry name" value="(Trans)glycosidases"/>
    <property type="match status" value="1"/>
</dbReference>
<comment type="caution">
    <text evidence="3">The sequence shown here is derived from an EMBL/GenBank/DDBJ whole genome shotgun (WGS) entry which is preliminary data.</text>
</comment>
<dbReference type="PATRIC" id="fig|81857.3.peg.1070"/>
<reference evidence="4 5" key="1">
    <citation type="journal article" date="2015" name="Genome Announc.">
        <title>Expanding the biotechnology potential of lactobacilli through comparative genomics of 213 strains and associated genera.</title>
        <authorList>
            <person name="Sun Z."/>
            <person name="Harris H.M."/>
            <person name="McCann A."/>
            <person name="Guo C."/>
            <person name="Argimon S."/>
            <person name="Zhang W."/>
            <person name="Yang X."/>
            <person name="Jeffery I.B."/>
            <person name="Cooney J.C."/>
            <person name="Kagawa T.F."/>
            <person name="Liu W."/>
            <person name="Song Y."/>
            <person name="Salvetti E."/>
            <person name="Wrobel A."/>
            <person name="Rasinkangas P."/>
            <person name="Parkhill J."/>
            <person name="Rea M.C."/>
            <person name="O'Sullivan O."/>
            <person name="Ritari J."/>
            <person name="Douillard F.P."/>
            <person name="Paul Ross R."/>
            <person name="Yang R."/>
            <person name="Briner A.E."/>
            <person name="Felis G.E."/>
            <person name="de Vos W.M."/>
            <person name="Barrangou R."/>
            <person name="Klaenhammer T.R."/>
            <person name="Caufield P.W."/>
            <person name="Cui Y."/>
            <person name="Zhang H."/>
            <person name="O'Toole P.W."/>
        </authorList>
    </citation>
    <scope>NUCLEOTIDE SEQUENCE [LARGE SCALE GENOMIC DNA]</scope>
    <source>
        <strain evidence="2 5">ATCC BAA-66</strain>
        <strain evidence="3 4">DSM 13344</strain>
    </source>
</reference>
<protein>
    <submittedName>
        <fullName evidence="3">Alpha-amylase</fullName>
    </submittedName>
</protein>
<evidence type="ECO:0000313" key="2">
    <source>
        <dbReference type="EMBL" id="KRN28857.1"/>
    </source>
</evidence>
<gene>
    <name evidence="2" type="ORF">IV38_GL001064</name>
    <name evidence="3" type="ORF">IV40_GL000789</name>
</gene>
<dbReference type="InterPro" id="IPR006047">
    <property type="entry name" value="GH13_cat_dom"/>
</dbReference>
<dbReference type="OrthoDB" id="9761875at2"/>
<dbReference type="InterPro" id="IPR017853">
    <property type="entry name" value="GH"/>
</dbReference>
<dbReference type="InterPro" id="IPR041331">
    <property type="entry name" value="Bac_A_amyl_C"/>
</dbReference>
<proteinExistence type="predicted"/>
<name>A0A0R2G7W4_9LACO</name>
<dbReference type="Gene3D" id="3.20.20.80">
    <property type="entry name" value="Glycosidases"/>
    <property type="match status" value="1"/>
</dbReference>
<dbReference type="STRING" id="81857.IV38_GL001064"/>
<dbReference type="Proteomes" id="UP000051751">
    <property type="component" value="Unassembled WGS sequence"/>
</dbReference>
<dbReference type="Gene3D" id="2.60.40.1180">
    <property type="entry name" value="Golgi alpha-mannosidase II"/>
    <property type="match status" value="1"/>
</dbReference>
<evidence type="ECO:0000313" key="3">
    <source>
        <dbReference type="EMBL" id="KRN32733.1"/>
    </source>
</evidence>
<dbReference type="PANTHER" id="PTHR47786">
    <property type="entry name" value="ALPHA-1,4-GLUCAN:MALTOSE-1-PHOSPHATE MALTOSYLTRANSFERASE"/>
    <property type="match status" value="1"/>
</dbReference>